<dbReference type="Pfam" id="PF20722">
    <property type="entry name" value="DUF6830"/>
    <property type="match status" value="1"/>
</dbReference>
<proteinExistence type="predicted"/>
<dbReference type="Proteomes" id="UP000054485">
    <property type="component" value="Unassembled WGS sequence"/>
</dbReference>
<evidence type="ECO:0000313" key="3">
    <source>
        <dbReference type="Proteomes" id="UP000054485"/>
    </source>
</evidence>
<dbReference type="OrthoDB" id="3232986at2759"/>
<dbReference type="InterPro" id="IPR049233">
    <property type="entry name" value="DUF6830"/>
</dbReference>
<reference evidence="2 3" key="1">
    <citation type="submission" date="2014-04" db="EMBL/GenBank/DDBJ databases">
        <authorList>
            <consortium name="DOE Joint Genome Institute"/>
            <person name="Kuo A."/>
            <person name="Ruytinx J."/>
            <person name="Rineau F."/>
            <person name="Colpaert J."/>
            <person name="Kohler A."/>
            <person name="Nagy L.G."/>
            <person name="Floudas D."/>
            <person name="Copeland A."/>
            <person name="Barry K.W."/>
            <person name="Cichocki N."/>
            <person name="Veneault-Fourrey C."/>
            <person name="LaButti K."/>
            <person name="Lindquist E.A."/>
            <person name="Lipzen A."/>
            <person name="Lundell T."/>
            <person name="Morin E."/>
            <person name="Murat C."/>
            <person name="Sun H."/>
            <person name="Tunlid A."/>
            <person name="Henrissat B."/>
            <person name="Grigoriev I.V."/>
            <person name="Hibbett D.S."/>
            <person name="Martin F."/>
            <person name="Nordberg H.P."/>
            <person name="Cantor M.N."/>
            <person name="Hua S.X."/>
        </authorList>
    </citation>
    <scope>NUCLEOTIDE SEQUENCE [LARGE SCALE GENOMIC DNA]</scope>
    <source>
        <strain evidence="2 3">UH-Slu-Lm8-n1</strain>
    </source>
</reference>
<gene>
    <name evidence="2" type="ORF">CY34DRAFT_27296</name>
</gene>
<protein>
    <submittedName>
        <fullName evidence="2">Unplaced genomic scaffold CY34scaffold_1432, whole genome shotgun sequence</fullName>
    </submittedName>
</protein>
<feature type="domain" description="DUF6830" evidence="1">
    <location>
        <begin position="2"/>
        <end position="151"/>
    </location>
</feature>
<organism evidence="2 3">
    <name type="scientific">Suillus luteus UH-Slu-Lm8-n1</name>
    <dbReference type="NCBI Taxonomy" id="930992"/>
    <lineage>
        <taxon>Eukaryota</taxon>
        <taxon>Fungi</taxon>
        <taxon>Dikarya</taxon>
        <taxon>Basidiomycota</taxon>
        <taxon>Agaricomycotina</taxon>
        <taxon>Agaricomycetes</taxon>
        <taxon>Agaricomycetidae</taxon>
        <taxon>Boletales</taxon>
        <taxon>Suillineae</taxon>
        <taxon>Suillaceae</taxon>
        <taxon>Suillus</taxon>
    </lineage>
</organism>
<accession>A0A0C9Z371</accession>
<dbReference type="EMBL" id="KN836563">
    <property type="protein sequence ID" value="KIK31880.1"/>
    <property type="molecule type" value="Genomic_DNA"/>
</dbReference>
<evidence type="ECO:0000259" key="1">
    <source>
        <dbReference type="Pfam" id="PF20722"/>
    </source>
</evidence>
<reference evidence="3" key="2">
    <citation type="submission" date="2015-01" db="EMBL/GenBank/DDBJ databases">
        <title>Evolutionary Origins and Diversification of the Mycorrhizal Mutualists.</title>
        <authorList>
            <consortium name="DOE Joint Genome Institute"/>
            <consortium name="Mycorrhizal Genomics Consortium"/>
            <person name="Kohler A."/>
            <person name="Kuo A."/>
            <person name="Nagy L.G."/>
            <person name="Floudas D."/>
            <person name="Copeland A."/>
            <person name="Barry K.W."/>
            <person name="Cichocki N."/>
            <person name="Veneault-Fourrey C."/>
            <person name="LaButti K."/>
            <person name="Lindquist E.A."/>
            <person name="Lipzen A."/>
            <person name="Lundell T."/>
            <person name="Morin E."/>
            <person name="Murat C."/>
            <person name="Riley R."/>
            <person name="Ohm R."/>
            <person name="Sun H."/>
            <person name="Tunlid A."/>
            <person name="Henrissat B."/>
            <person name="Grigoriev I.V."/>
            <person name="Hibbett D.S."/>
            <person name="Martin F."/>
        </authorList>
    </citation>
    <scope>NUCLEOTIDE SEQUENCE [LARGE SCALE GENOMIC DNA]</scope>
    <source>
        <strain evidence="3">UH-Slu-Lm8-n1</strain>
    </source>
</reference>
<keyword evidence="3" id="KW-1185">Reference proteome</keyword>
<name>A0A0C9Z371_9AGAM</name>
<evidence type="ECO:0000313" key="2">
    <source>
        <dbReference type="EMBL" id="KIK31880.1"/>
    </source>
</evidence>
<sequence length="223" mass="25048">MDYFMIAKTLQHKKVGSIPIPLCSFVVGCTALHLAYNPSIRNISVNEVAIMFNLPDLRPALADFLHREVTSGHCVHAISGPQRAGPEAELPFDKLQVWFKIRLQETDFHDAHKIRPAQTLNCAPPSGPWTLGCYDTIIIQTSTEQSWPTGGHLLYVLRRSKRSNGTQMGDIIPVSQLRAPVHLVPCFGATAETCFTAYNSMEHASKFWLNYFWDKNSFFVLST</sequence>
<dbReference type="AlphaFoldDB" id="A0A0C9Z371"/>
<dbReference type="HOGENOM" id="CLU_006344_9_3_1"/>
<dbReference type="InParanoid" id="A0A0C9Z371"/>